<feature type="region of interest" description="Disordered" evidence="6">
    <location>
        <begin position="15"/>
        <end position="34"/>
    </location>
</feature>
<dbReference type="InterPro" id="IPR046357">
    <property type="entry name" value="PPIase_dom_sf"/>
</dbReference>
<dbReference type="Gene3D" id="3.10.50.40">
    <property type="match status" value="1"/>
</dbReference>
<evidence type="ECO:0000256" key="3">
    <source>
        <dbReference type="ARBA" id="ARBA00023110"/>
    </source>
</evidence>
<feature type="compositionally biased region" description="Low complexity" evidence="6">
    <location>
        <begin position="20"/>
        <end position="31"/>
    </location>
</feature>
<evidence type="ECO:0000256" key="4">
    <source>
        <dbReference type="ARBA" id="ARBA00023235"/>
    </source>
</evidence>
<keyword evidence="3 5" id="KW-0697">Rotamase</keyword>
<feature type="non-terminal residue" evidence="8">
    <location>
        <position position="148"/>
    </location>
</feature>
<keyword evidence="4 5" id="KW-0413">Isomerase</keyword>
<accession>A0A7T8HJY3</accession>
<dbReference type="Proteomes" id="UP000595437">
    <property type="component" value="Chromosome 8"/>
</dbReference>
<evidence type="ECO:0000256" key="1">
    <source>
        <dbReference type="ARBA" id="ARBA00000971"/>
    </source>
</evidence>
<dbReference type="EC" id="5.2.1.8" evidence="2 5"/>
<evidence type="ECO:0000256" key="5">
    <source>
        <dbReference type="PROSITE-ProRule" id="PRU00277"/>
    </source>
</evidence>
<evidence type="ECO:0000313" key="9">
    <source>
        <dbReference type="Proteomes" id="UP000595437"/>
    </source>
</evidence>
<evidence type="ECO:0000256" key="2">
    <source>
        <dbReference type="ARBA" id="ARBA00013194"/>
    </source>
</evidence>
<gene>
    <name evidence="8" type="ORF">FKW44_012405</name>
</gene>
<proteinExistence type="predicted"/>
<evidence type="ECO:0000259" key="7">
    <source>
        <dbReference type="PROSITE" id="PS50059"/>
    </source>
</evidence>
<dbReference type="PROSITE" id="PS50059">
    <property type="entry name" value="FKBP_PPIASE"/>
    <property type="match status" value="1"/>
</dbReference>
<protein>
    <recommendedName>
        <fullName evidence="2 5">peptidylprolyl isomerase</fullName>
        <ecNumber evidence="2 5">5.2.1.8</ecNumber>
    </recommendedName>
</protein>
<feature type="domain" description="PPIase FKBP-type" evidence="7">
    <location>
        <begin position="1"/>
        <end position="92"/>
    </location>
</feature>
<keyword evidence="9" id="KW-1185">Reference proteome</keyword>
<dbReference type="GO" id="GO:0003755">
    <property type="term" value="F:peptidyl-prolyl cis-trans isomerase activity"/>
    <property type="evidence" value="ECO:0007669"/>
    <property type="project" value="UniProtKB-KW"/>
</dbReference>
<dbReference type="InterPro" id="IPR050689">
    <property type="entry name" value="FKBP-type_PPIase"/>
</dbReference>
<evidence type="ECO:0000313" key="8">
    <source>
        <dbReference type="EMBL" id="QQP51151.1"/>
    </source>
</evidence>
<dbReference type="PANTHER" id="PTHR10516">
    <property type="entry name" value="PEPTIDYL-PROLYL CIS-TRANS ISOMERASE"/>
    <property type="match status" value="1"/>
</dbReference>
<name>A0A7T8HJY3_CALRO</name>
<dbReference type="Pfam" id="PF00254">
    <property type="entry name" value="FKBP_C"/>
    <property type="match status" value="1"/>
</dbReference>
<reference evidence="9" key="1">
    <citation type="submission" date="2021-01" db="EMBL/GenBank/DDBJ databases">
        <title>Caligus Genome Assembly.</title>
        <authorList>
            <person name="Gallardo-Escarate C."/>
        </authorList>
    </citation>
    <scope>NUCLEOTIDE SEQUENCE [LARGE SCALE GENOMIC DNA]</scope>
</reference>
<evidence type="ECO:0000256" key="6">
    <source>
        <dbReference type="SAM" id="MobiDB-lite"/>
    </source>
</evidence>
<dbReference type="InterPro" id="IPR001179">
    <property type="entry name" value="PPIase_FKBP_dom"/>
</dbReference>
<organism evidence="8 9">
    <name type="scientific">Caligus rogercresseyi</name>
    <name type="common">Sea louse</name>
    <dbReference type="NCBI Taxonomy" id="217165"/>
    <lineage>
        <taxon>Eukaryota</taxon>
        <taxon>Metazoa</taxon>
        <taxon>Ecdysozoa</taxon>
        <taxon>Arthropoda</taxon>
        <taxon>Crustacea</taxon>
        <taxon>Multicrustacea</taxon>
        <taxon>Hexanauplia</taxon>
        <taxon>Copepoda</taxon>
        <taxon>Siphonostomatoida</taxon>
        <taxon>Caligidae</taxon>
        <taxon>Caligus</taxon>
    </lineage>
</organism>
<dbReference type="EMBL" id="CP045897">
    <property type="protein sequence ID" value="QQP51151.1"/>
    <property type="molecule type" value="Genomic_DNA"/>
</dbReference>
<dbReference type="SUPFAM" id="SSF54534">
    <property type="entry name" value="FKBP-like"/>
    <property type="match status" value="1"/>
</dbReference>
<comment type="catalytic activity">
    <reaction evidence="1 5">
        <text>[protein]-peptidylproline (omega=180) = [protein]-peptidylproline (omega=0)</text>
        <dbReference type="Rhea" id="RHEA:16237"/>
        <dbReference type="Rhea" id="RHEA-COMP:10747"/>
        <dbReference type="Rhea" id="RHEA-COMP:10748"/>
        <dbReference type="ChEBI" id="CHEBI:83833"/>
        <dbReference type="ChEBI" id="CHEBI:83834"/>
        <dbReference type="EC" id="5.2.1.8"/>
    </reaction>
</comment>
<dbReference type="PANTHER" id="PTHR10516:SF443">
    <property type="entry name" value="FK506-BINDING PROTEIN 59-RELATED"/>
    <property type="match status" value="1"/>
</dbReference>
<dbReference type="AlphaFoldDB" id="A0A7T8HJY3"/>
<sequence>MDEIDITPDKSGKVLKTILSPGDSSSGTPTPETAKFDSSVIKGWDIGILGMTIGEKARFLIQSDYAYGDKGSPPKIPGRTLSFRGADVSEAKDEGILKRIRMEGKGNHPKENAFITYPWWEAAREGSLDTRENVKYALGYGFENKIPS</sequence>
<dbReference type="OrthoDB" id="433738at2759"/>